<organism evidence="1">
    <name type="scientific">bioreactor metagenome</name>
    <dbReference type="NCBI Taxonomy" id="1076179"/>
    <lineage>
        <taxon>unclassified sequences</taxon>
        <taxon>metagenomes</taxon>
        <taxon>ecological metagenomes</taxon>
    </lineage>
</organism>
<dbReference type="EMBL" id="VSSQ01065540">
    <property type="protein sequence ID" value="MPN18256.1"/>
    <property type="molecule type" value="Genomic_DNA"/>
</dbReference>
<comment type="caution">
    <text evidence="1">The sequence shown here is derived from an EMBL/GenBank/DDBJ whole genome shotgun (WGS) entry which is preliminary data.</text>
</comment>
<reference evidence="1" key="1">
    <citation type="submission" date="2019-08" db="EMBL/GenBank/DDBJ databases">
        <authorList>
            <person name="Kucharzyk K."/>
            <person name="Murdoch R.W."/>
            <person name="Higgins S."/>
            <person name="Loffler F."/>
        </authorList>
    </citation>
    <scope>NUCLEOTIDE SEQUENCE</scope>
</reference>
<gene>
    <name evidence="1" type="ORF">SDC9_165615</name>
</gene>
<accession>A0A645FWL3</accession>
<proteinExistence type="predicted"/>
<sequence>MSTPPIERGQIKLMKLLDLARLIARGGPHHALAPEVVETLRASPLPLRKPIQRFLTLFERDFLVANPLGKDTRYCDTVDYCLLHGHPPPSIMMRLLLQPPTSWRQLLSEPGEIGNKIVRRIRQSLGQSTPA</sequence>
<name>A0A645FWL3_9ZZZZ</name>
<dbReference type="AlphaFoldDB" id="A0A645FWL3"/>
<protein>
    <submittedName>
        <fullName evidence="1">Uncharacterized protein</fullName>
    </submittedName>
</protein>
<evidence type="ECO:0000313" key="1">
    <source>
        <dbReference type="EMBL" id="MPN18256.1"/>
    </source>
</evidence>